<dbReference type="OrthoDB" id="10264378at2759"/>
<dbReference type="InterPro" id="IPR053940">
    <property type="entry name" value="UTP25_NTPase-like"/>
</dbReference>
<name>A0A8S4PHV3_OWEFU</name>
<dbReference type="AlphaFoldDB" id="A0A8S4PHV3"/>
<sequence>MGRIADGKRKRGRGTTDFASKNISKKQKKHLEEFGEIHPADDRKQDRTKYQKVEDEQEKKKLPKNKRQVQVEESDSSSDEESAYNQLLKSVHSGEQSSDSEIDNDESSGEDSEESEDDIEDAAEEDDDEEEGAEKDEDVEEKEDAEEDTDDEDEEQIDEEDDESESDEDEVAEEKQDNDESDPFCQHIEVDIPEAFVENLADKTKWTKSEKMIPHIGKCIVTQPADFSPVAAPVINDLSAAHVKESLMKNLKVTNSTCLENSSSEGPLTALQQPLFNIFNSYQDLLYTKADYTQWEEIRTTYCLHILNHVLKTRSKVITHNSKIKSKKDDIPDEYRDQGLTRPKVLVVLPFRNAAYQVVNTLCSLLADDKQSFVNNRKRFDKEFTTLEEESKRANRPDDFEAMFEGNIDDHFRVGIGIAKKSVKLYTEFYKADIILASPLGLRTIIGSEGEEKRDYDFLSSIEVLIFDQADTFLMQNWDHITHLMEHLHLQPKDAHGVDFSRVRMWTLNGWSKFYRQTLVFSSIVFPELNGLFNKHCHNYAGKISLKHHHNGGSICQIVTQLPQVFQKLRCDSYYQLADARFQFFIKKVLPQFTDSVMSHTMVFIPSYFDFVRIRNHFKRETINCGVISEYSSDKSVSRSRTQFFQGKIHFLLYTERFHFFRRYRIRGIKHLICYELPRYPHFYSEISNFLKDPRKRQNDSDLSCTVIYSKYDMHRLAGIVGTERASHMIKSDKNVHMFVTGENT</sequence>
<dbReference type="Gene3D" id="3.40.50.300">
    <property type="entry name" value="P-loop containing nucleotide triphosphate hydrolases"/>
    <property type="match status" value="1"/>
</dbReference>
<dbReference type="InterPro" id="IPR027417">
    <property type="entry name" value="P-loop_NTPase"/>
</dbReference>
<evidence type="ECO:0000313" key="9">
    <source>
        <dbReference type="EMBL" id="CAH1792944.1"/>
    </source>
</evidence>
<dbReference type="SUPFAM" id="SSF52540">
    <property type="entry name" value="P-loop containing nucleoside triphosphate hydrolases"/>
    <property type="match status" value="1"/>
</dbReference>
<dbReference type="InterPro" id="IPR053939">
    <property type="entry name" value="UTP25_C"/>
</dbReference>
<dbReference type="Proteomes" id="UP000749559">
    <property type="component" value="Unassembled WGS sequence"/>
</dbReference>
<dbReference type="PANTHER" id="PTHR12933:SF0">
    <property type="entry name" value="U3 SMALL NUCLEOLAR RNA-ASSOCIATED PROTEIN 25 HOMOLOG"/>
    <property type="match status" value="1"/>
</dbReference>
<evidence type="ECO:0000259" key="7">
    <source>
        <dbReference type="Pfam" id="PF06862"/>
    </source>
</evidence>
<dbReference type="GO" id="GO:0034511">
    <property type="term" value="F:U3 snoRNA binding"/>
    <property type="evidence" value="ECO:0007669"/>
    <property type="project" value="InterPro"/>
</dbReference>
<evidence type="ECO:0000256" key="1">
    <source>
        <dbReference type="ARBA" id="ARBA00004604"/>
    </source>
</evidence>
<dbReference type="Pfam" id="PF06862">
    <property type="entry name" value="Utp25_C"/>
    <property type="match status" value="1"/>
</dbReference>
<dbReference type="FunFam" id="3.40.50.300:FF:001559">
    <property type="entry name" value="U3 small nucleolar RNA-associated protein 25"/>
    <property type="match status" value="1"/>
</dbReference>
<evidence type="ECO:0000313" key="10">
    <source>
        <dbReference type="Proteomes" id="UP000749559"/>
    </source>
</evidence>
<organism evidence="9 10">
    <name type="scientific">Owenia fusiformis</name>
    <name type="common">Polychaete worm</name>
    <dbReference type="NCBI Taxonomy" id="6347"/>
    <lineage>
        <taxon>Eukaryota</taxon>
        <taxon>Metazoa</taxon>
        <taxon>Spiralia</taxon>
        <taxon>Lophotrochozoa</taxon>
        <taxon>Annelida</taxon>
        <taxon>Polychaeta</taxon>
        <taxon>Sedentaria</taxon>
        <taxon>Canalipalpata</taxon>
        <taxon>Sabellida</taxon>
        <taxon>Oweniida</taxon>
        <taxon>Oweniidae</taxon>
        <taxon>Owenia</taxon>
    </lineage>
</organism>
<dbReference type="InterPro" id="IPR010678">
    <property type="entry name" value="UTP25"/>
</dbReference>
<evidence type="ECO:0000256" key="3">
    <source>
        <dbReference type="ARBA" id="ARBA00023242"/>
    </source>
</evidence>
<evidence type="ECO:0000259" key="8">
    <source>
        <dbReference type="Pfam" id="PF22916"/>
    </source>
</evidence>
<feature type="compositionally biased region" description="Acidic residues" evidence="6">
    <location>
        <begin position="72"/>
        <end position="82"/>
    </location>
</feature>
<evidence type="ECO:0000256" key="5">
    <source>
        <dbReference type="ARBA" id="ARBA00032325"/>
    </source>
</evidence>
<comment type="similarity">
    <text evidence="2">Belongs to the UTP25 family.</text>
</comment>
<dbReference type="Pfam" id="PF22916">
    <property type="entry name" value="UTP25_NTPase-like"/>
    <property type="match status" value="1"/>
</dbReference>
<feature type="domain" description="UTP25 NTP hydrolase-like" evidence="8">
    <location>
        <begin position="282"/>
        <end position="544"/>
    </location>
</feature>
<evidence type="ECO:0000256" key="4">
    <source>
        <dbReference type="ARBA" id="ARBA00024421"/>
    </source>
</evidence>
<protein>
    <recommendedName>
        <fullName evidence="4">U3 small nucleolar RNA-associated protein 25 homolog</fullName>
    </recommendedName>
    <alternativeName>
        <fullName evidence="5">UTP25 small subunit processor component</fullName>
    </alternativeName>
</protein>
<proteinExistence type="inferred from homology"/>
<accession>A0A8S4PHV3</accession>
<feature type="region of interest" description="Disordered" evidence="6">
    <location>
        <begin position="1"/>
        <end position="183"/>
    </location>
</feature>
<keyword evidence="3" id="KW-0539">Nucleus</keyword>
<dbReference type="GO" id="GO:0032040">
    <property type="term" value="C:small-subunit processome"/>
    <property type="evidence" value="ECO:0007669"/>
    <property type="project" value="TreeGrafter"/>
</dbReference>
<evidence type="ECO:0000256" key="2">
    <source>
        <dbReference type="ARBA" id="ARBA00009223"/>
    </source>
</evidence>
<feature type="compositionally biased region" description="Basic and acidic residues" evidence="6">
    <location>
        <begin position="30"/>
        <end position="60"/>
    </location>
</feature>
<reference evidence="9" key="1">
    <citation type="submission" date="2022-03" db="EMBL/GenBank/DDBJ databases">
        <authorList>
            <person name="Martin C."/>
        </authorList>
    </citation>
    <scope>NUCLEOTIDE SEQUENCE</scope>
</reference>
<dbReference type="PANTHER" id="PTHR12933">
    <property type="entry name" value="ORF PROTEIN-RELATED"/>
    <property type="match status" value="1"/>
</dbReference>
<keyword evidence="10" id="KW-1185">Reference proteome</keyword>
<gene>
    <name evidence="9" type="ORF">OFUS_LOCUS17854</name>
</gene>
<comment type="caution">
    <text evidence="9">The sequence shown here is derived from an EMBL/GenBank/DDBJ whole genome shotgun (WGS) entry which is preliminary data.</text>
</comment>
<feature type="compositionally biased region" description="Acidic residues" evidence="6">
    <location>
        <begin position="98"/>
        <end position="182"/>
    </location>
</feature>
<comment type="subcellular location">
    <subcellularLocation>
        <location evidence="1">Nucleus</location>
        <location evidence="1">Nucleolus</location>
    </subcellularLocation>
</comment>
<dbReference type="GO" id="GO:0000462">
    <property type="term" value="P:maturation of SSU-rRNA from tricistronic rRNA transcript (SSU-rRNA, 5.8S rRNA, LSU-rRNA)"/>
    <property type="evidence" value="ECO:0007669"/>
    <property type="project" value="TreeGrafter"/>
</dbReference>
<dbReference type="GO" id="GO:0019843">
    <property type="term" value="F:rRNA binding"/>
    <property type="evidence" value="ECO:0007669"/>
    <property type="project" value="TreeGrafter"/>
</dbReference>
<dbReference type="EMBL" id="CAIIXF020000008">
    <property type="protein sequence ID" value="CAH1792944.1"/>
    <property type="molecule type" value="Genomic_DNA"/>
</dbReference>
<evidence type="ECO:0000256" key="6">
    <source>
        <dbReference type="SAM" id="MobiDB-lite"/>
    </source>
</evidence>
<feature type="domain" description="UTP25 C-terminal" evidence="7">
    <location>
        <begin position="554"/>
        <end position="739"/>
    </location>
</feature>